<protein>
    <submittedName>
        <fullName evidence="1">Uncharacterized protein</fullName>
    </submittedName>
</protein>
<name>A0A1B8AIH8_FUSPO</name>
<evidence type="ECO:0000313" key="2">
    <source>
        <dbReference type="Proteomes" id="UP000091967"/>
    </source>
</evidence>
<dbReference type="AlphaFoldDB" id="A0A1B8AIH8"/>
<dbReference type="EMBL" id="LYXU01000003">
    <property type="protein sequence ID" value="OBS20300.1"/>
    <property type="molecule type" value="Genomic_DNA"/>
</dbReference>
<organism evidence="1 2">
    <name type="scientific">Fusarium poae</name>
    <dbReference type="NCBI Taxonomy" id="36050"/>
    <lineage>
        <taxon>Eukaryota</taxon>
        <taxon>Fungi</taxon>
        <taxon>Dikarya</taxon>
        <taxon>Ascomycota</taxon>
        <taxon>Pezizomycotina</taxon>
        <taxon>Sordariomycetes</taxon>
        <taxon>Hypocreomycetidae</taxon>
        <taxon>Hypocreales</taxon>
        <taxon>Nectriaceae</taxon>
        <taxon>Fusarium</taxon>
    </lineage>
</organism>
<dbReference type="Proteomes" id="UP000091967">
    <property type="component" value="Unassembled WGS sequence"/>
</dbReference>
<keyword evidence="2" id="KW-1185">Reference proteome</keyword>
<comment type="caution">
    <text evidence="1">The sequence shown here is derived from an EMBL/GenBank/DDBJ whole genome shotgun (WGS) entry which is preliminary data.</text>
</comment>
<evidence type="ECO:0000313" key="1">
    <source>
        <dbReference type="EMBL" id="OBS20300.1"/>
    </source>
</evidence>
<proteinExistence type="predicted"/>
<sequence length="166" mass="18304">MSKKALNLLTLLYKTHNEKVNDWAGERGFTIEKPVFLGPQILWLQSGDVRTQHDRVSIMIFIPRPKAVEENEEIAVTDEGAIAKTISAVPQESPFRISIQSPVSEPVFAASLVECEVGDAVVLEGGERLSVRGNERDTLMPSDVCMLCALHRTNTVGAAKKDNDQM</sequence>
<reference evidence="1 2" key="1">
    <citation type="submission" date="2016-06" db="EMBL/GenBank/DDBJ databases">
        <title>Living apart together: crosstalk between the core and supernumerary genomes in a fungal plant pathogen.</title>
        <authorList>
            <person name="Vanheule A."/>
            <person name="Audenaert K."/>
            <person name="Warris S."/>
            <person name="Van De Geest H."/>
            <person name="Schijlen E."/>
            <person name="Hofte M."/>
            <person name="De Saeger S."/>
            <person name="Haesaert G."/>
            <person name="Waalwijk C."/>
            <person name="Van Der Lee T."/>
        </authorList>
    </citation>
    <scope>NUCLEOTIDE SEQUENCE [LARGE SCALE GENOMIC DNA]</scope>
    <source>
        <strain evidence="1 2">2516</strain>
    </source>
</reference>
<gene>
    <name evidence="1" type="ORF">FPOA_06677</name>
</gene>
<accession>A0A1B8AIH8</accession>